<dbReference type="InterPro" id="IPR017451">
    <property type="entry name" value="F-box-assoc_interact_dom"/>
</dbReference>
<dbReference type="PANTHER" id="PTHR31672">
    <property type="entry name" value="BNACNNG10540D PROTEIN"/>
    <property type="match status" value="1"/>
</dbReference>
<dbReference type="CDD" id="cd22157">
    <property type="entry name" value="F-box_AtFBW1-like"/>
    <property type="match status" value="1"/>
</dbReference>
<dbReference type="InterPro" id="IPR006527">
    <property type="entry name" value="F-box-assoc_dom_typ1"/>
</dbReference>
<proteinExistence type="predicted"/>
<dbReference type="SMART" id="SM00256">
    <property type="entry name" value="FBOX"/>
    <property type="match status" value="1"/>
</dbReference>
<evidence type="ECO:0000259" key="1">
    <source>
        <dbReference type="SMART" id="SM00256"/>
    </source>
</evidence>
<dbReference type="Proteomes" id="UP000077755">
    <property type="component" value="Chromosome 5"/>
</dbReference>
<dbReference type="SUPFAM" id="SSF81383">
    <property type="entry name" value="F-box domain"/>
    <property type="match status" value="1"/>
</dbReference>
<organism evidence="2 3">
    <name type="scientific">Daucus carota subsp. sativus</name>
    <name type="common">Carrot</name>
    <dbReference type="NCBI Taxonomy" id="79200"/>
    <lineage>
        <taxon>Eukaryota</taxon>
        <taxon>Viridiplantae</taxon>
        <taxon>Streptophyta</taxon>
        <taxon>Embryophyta</taxon>
        <taxon>Tracheophyta</taxon>
        <taxon>Spermatophyta</taxon>
        <taxon>Magnoliopsida</taxon>
        <taxon>eudicotyledons</taxon>
        <taxon>Gunneridae</taxon>
        <taxon>Pentapetalae</taxon>
        <taxon>asterids</taxon>
        <taxon>campanulids</taxon>
        <taxon>Apiales</taxon>
        <taxon>Apiaceae</taxon>
        <taxon>Apioideae</taxon>
        <taxon>Scandiceae</taxon>
        <taxon>Daucinae</taxon>
        <taxon>Daucus</taxon>
        <taxon>Daucus sect. Daucus</taxon>
    </lineage>
</organism>
<keyword evidence="3" id="KW-1185">Reference proteome</keyword>
<dbReference type="PANTHER" id="PTHR31672:SF13">
    <property type="entry name" value="F-BOX PROTEIN CPR30-LIKE"/>
    <property type="match status" value="1"/>
</dbReference>
<dbReference type="AlphaFoldDB" id="A0AAF1AZT3"/>
<reference evidence="2" key="1">
    <citation type="journal article" date="2016" name="Nat. Genet.">
        <title>A high-quality carrot genome assembly provides new insights into carotenoid accumulation and asterid genome evolution.</title>
        <authorList>
            <person name="Iorizzo M."/>
            <person name="Ellison S."/>
            <person name="Senalik D."/>
            <person name="Zeng P."/>
            <person name="Satapoomin P."/>
            <person name="Huang J."/>
            <person name="Bowman M."/>
            <person name="Iovene M."/>
            <person name="Sanseverino W."/>
            <person name="Cavagnaro P."/>
            <person name="Yildiz M."/>
            <person name="Macko-Podgorni A."/>
            <person name="Moranska E."/>
            <person name="Grzebelus E."/>
            <person name="Grzebelus D."/>
            <person name="Ashrafi H."/>
            <person name="Zheng Z."/>
            <person name="Cheng S."/>
            <person name="Spooner D."/>
            <person name="Van Deynze A."/>
            <person name="Simon P."/>
        </authorList>
    </citation>
    <scope>NUCLEOTIDE SEQUENCE</scope>
    <source>
        <tissue evidence="2">Leaf</tissue>
    </source>
</reference>
<dbReference type="InterPro" id="IPR001810">
    <property type="entry name" value="F-box_dom"/>
</dbReference>
<dbReference type="Gene3D" id="1.20.1280.50">
    <property type="match status" value="1"/>
</dbReference>
<evidence type="ECO:0000313" key="3">
    <source>
        <dbReference type="Proteomes" id="UP000077755"/>
    </source>
</evidence>
<dbReference type="InterPro" id="IPR036047">
    <property type="entry name" value="F-box-like_dom_sf"/>
</dbReference>
<accession>A0AAF1AZT3</accession>
<gene>
    <name evidence="2" type="ORF">DCAR_0518530</name>
</gene>
<dbReference type="Pfam" id="PF07734">
    <property type="entry name" value="FBA_1"/>
    <property type="match status" value="1"/>
</dbReference>
<dbReference type="NCBIfam" id="TIGR01640">
    <property type="entry name" value="F_box_assoc_1"/>
    <property type="match status" value="1"/>
</dbReference>
<protein>
    <recommendedName>
        <fullName evidence="1">F-box domain-containing protein</fullName>
    </recommendedName>
</protein>
<reference evidence="2" key="2">
    <citation type="submission" date="2022-03" db="EMBL/GenBank/DDBJ databases">
        <title>Draft title - Genomic analysis of global carrot germplasm unveils the trajectory of domestication and the origin of high carotenoid orange carrot.</title>
        <authorList>
            <person name="Iorizzo M."/>
            <person name="Ellison S."/>
            <person name="Senalik D."/>
            <person name="Macko-Podgorni A."/>
            <person name="Grzebelus D."/>
            <person name="Bostan H."/>
            <person name="Rolling W."/>
            <person name="Curaba J."/>
            <person name="Simon P."/>
        </authorList>
    </citation>
    <scope>NUCLEOTIDE SEQUENCE</scope>
    <source>
        <tissue evidence="2">Leaf</tissue>
    </source>
</reference>
<name>A0AAF1AZT3_DAUCS</name>
<evidence type="ECO:0000313" key="2">
    <source>
        <dbReference type="EMBL" id="WOG99182.1"/>
    </source>
</evidence>
<dbReference type="EMBL" id="CP093347">
    <property type="protein sequence ID" value="WOG99182.1"/>
    <property type="molecule type" value="Genomic_DNA"/>
</dbReference>
<dbReference type="Pfam" id="PF00646">
    <property type="entry name" value="F-box"/>
    <property type="match status" value="1"/>
</dbReference>
<dbReference type="InterPro" id="IPR050796">
    <property type="entry name" value="SCF_F-box_component"/>
</dbReference>
<feature type="domain" description="F-box" evidence="1">
    <location>
        <begin position="8"/>
        <end position="48"/>
    </location>
</feature>
<sequence length="453" mass="51144">MASINDHLAEDMIFQILSWLPVLSLLRCISVCKSWKSIISNPSFIQAHLAISQKKQPFSALRVVSRSDESQDLFMDTLGENSLKLSLPRFISDVPQLLIRSCNGLVILSDIHVVLLYIWNPLIRMGKLLSSAHYLHLGVVNKIGFGFDSLSSDYKILRVVFGRLSDFLDGEEKEGLIVGELYSFNADSWKPIQVPKEMQGFKIDPAVSKCVCVGSRVLCLPGTDGILSFDLHDEVFRMHKYPASGEIISEVLDFEGSIALILRSGERAFVLTLWALVEVDGNLSWTEKFTIEPVERIAYVLTYLGDGKFVARDHSHACCFYDMKKGTFVQFRRYMSVVQFPGSLLSLEGFERREEEGIVAELYSFNADFWKPIQVPKEMQGFMLDPTSKRVCVGSRVLCLPDTDGILWFDLHDEVFRMQKYPTLVEIISKVLDFEGSIALILRSGEKAIGHSC</sequence>